<evidence type="ECO:0000256" key="3">
    <source>
        <dbReference type="ARBA" id="ARBA00022840"/>
    </source>
</evidence>
<evidence type="ECO:0000256" key="4">
    <source>
        <dbReference type="ARBA" id="ARBA00022993"/>
    </source>
</evidence>
<keyword evidence="4 5" id="KW-0173">Coenzyme A biosynthesis</keyword>
<dbReference type="PROSITE" id="PS51219">
    <property type="entry name" value="DPCK"/>
    <property type="match status" value="1"/>
</dbReference>
<accession>A0A3A4R323</accession>
<dbReference type="HAMAP" id="MF_00376">
    <property type="entry name" value="Dephospho_CoA_kinase"/>
    <property type="match status" value="1"/>
</dbReference>
<comment type="function">
    <text evidence="5">Catalyzes the phosphorylation of the 3'-hydroxyl group of dephosphocoenzyme A to form coenzyme A.</text>
</comment>
<dbReference type="GO" id="GO:0005737">
    <property type="term" value="C:cytoplasm"/>
    <property type="evidence" value="ECO:0007669"/>
    <property type="project" value="UniProtKB-SubCell"/>
</dbReference>
<dbReference type="EMBL" id="QZJZ01000092">
    <property type="protein sequence ID" value="RJP56698.1"/>
    <property type="molecule type" value="Genomic_DNA"/>
</dbReference>
<protein>
    <recommendedName>
        <fullName evidence="5 6">Dephospho-CoA kinase</fullName>
        <ecNumber evidence="5 6">2.7.1.24</ecNumber>
    </recommendedName>
    <alternativeName>
        <fullName evidence="5">Dephosphocoenzyme A kinase</fullName>
    </alternativeName>
</protein>
<dbReference type="SUPFAM" id="SSF52540">
    <property type="entry name" value="P-loop containing nucleoside triphosphate hydrolases"/>
    <property type="match status" value="1"/>
</dbReference>
<comment type="pathway">
    <text evidence="5">Cofactor biosynthesis; coenzyme A biosynthesis; CoA from (R)-pantothenate: step 5/5.</text>
</comment>
<comment type="subcellular location">
    <subcellularLocation>
        <location evidence="5">Cytoplasm</location>
    </subcellularLocation>
</comment>
<dbReference type="Proteomes" id="UP000266426">
    <property type="component" value="Unassembled WGS sequence"/>
</dbReference>
<dbReference type="CDD" id="cd02022">
    <property type="entry name" value="DPCK"/>
    <property type="match status" value="1"/>
</dbReference>
<gene>
    <name evidence="5" type="primary">coaE</name>
    <name evidence="7" type="ORF">C4541_11875</name>
</gene>
<evidence type="ECO:0000256" key="1">
    <source>
        <dbReference type="ARBA" id="ARBA00009018"/>
    </source>
</evidence>
<dbReference type="GO" id="GO:0004140">
    <property type="term" value="F:dephospho-CoA kinase activity"/>
    <property type="evidence" value="ECO:0007669"/>
    <property type="project" value="UniProtKB-UniRule"/>
</dbReference>
<comment type="caution">
    <text evidence="7">The sequence shown here is derived from an EMBL/GenBank/DDBJ whole genome shotgun (WGS) entry which is preliminary data.</text>
</comment>
<dbReference type="PANTHER" id="PTHR10695">
    <property type="entry name" value="DEPHOSPHO-COA KINASE-RELATED"/>
    <property type="match status" value="1"/>
</dbReference>
<dbReference type="GO" id="GO:0005524">
    <property type="term" value="F:ATP binding"/>
    <property type="evidence" value="ECO:0007669"/>
    <property type="project" value="UniProtKB-UniRule"/>
</dbReference>
<dbReference type="UniPathway" id="UPA00241">
    <property type="reaction ID" value="UER00356"/>
</dbReference>
<organism evidence="7 8">
    <name type="scientific">Candidatus Auribacter fodinae</name>
    <dbReference type="NCBI Taxonomy" id="2093366"/>
    <lineage>
        <taxon>Bacteria</taxon>
        <taxon>Pseudomonadati</taxon>
        <taxon>Candidatus Auribacterota</taxon>
        <taxon>Candidatus Auribacteria</taxon>
        <taxon>Candidatus Auribacterales</taxon>
        <taxon>Candidatus Auribacteraceae</taxon>
        <taxon>Candidatus Auribacter</taxon>
    </lineage>
</organism>
<evidence type="ECO:0000256" key="5">
    <source>
        <dbReference type="HAMAP-Rule" id="MF_00376"/>
    </source>
</evidence>
<comment type="catalytic activity">
    <reaction evidence="5">
        <text>3'-dephospho-CoA + ATP = ADP + CoA + H(+)</text>
        <dbReference type="Rhea" id="RHEA:18245"/>
        <dbReference type="ChEBI" id="CHEBI:15378"/>
        <dbReference type="ChEBI" id="CHEBI:30616"/>
        <dbReference type="ChEBI" id="CHEBI:57287"/>
        <dbReference type="ChEBI" id="CHEBI:57328"/>
        <dbReference type="ChEBI" id="CHEBI:456216"/>
        <dbReference type="EC" id="2.7.1.24"/>
    </reaction>
</comment>
<keyword evidence="3 5" id="KW-0067">ATP-binding</keyword>
<name>A0A3A4R323_9BACT</name>
<evidence type="ECO:0000313" key="7">
    <source>
        <dbReference type="EMBL" id="RJP56698.1"/>
    </source>
</evidence>
<comment type="similarity">
    <text evidence="1 5">Belongs to the CoaE family.</text>
</comment>
<dbReference type="AlphaFoldDB" id="A0A3A4R323"/>
<dbReference type="PANTHER" id="PTHR10695:SF46">
    <property type="entry name" value="BIFUNCTIONAL COENZYME A SYNTHASE-RELATED"/>
    <property type="match status" value="1"/>
</dbReference>
<dbReference type="InterPro" id="IPR027417">
    <property type="entry name" value="P-loop_NTPase"/>
</dbReference>
<dbReference type="Pfam" id="PF01121">
    <property type="entry name" value="CoaE"/>
    <property type="match status" value="1"/>
</dbReference>
<evidence type="ECO:0000313" key="8">
    <source>
        <dbReference type="Proteomes" id="UP000266426"/>
    </source>
</evidence>
<keyword evidence="5 7" id="KW-0808">Transferase</keyword>
<keyword evidence="2 5" id="KW-0547">Nucleotide-binding</keyword>
<evidence type="ECO:0000256" key="6">
    <source>
        <dbReference type="NCBIfam" id="TIGR00152"/>
    </source>
</evidence>
<reference evidence="7 8" key="1">
    <citation type="journal article" date="2017" name="ISME J.">
        <title>Energy and carbon metabolisms in a deep terrestrial subsurface fluid microbial community.</title>
        <authorList>
            <person name="Momper L."/>
            <person name="Jungbluth S.P."/>
            <person name="Lee M.D."/>
            <person name="Amend J.P."/>
        </authorList>
    </citation>
    <scope>NUCLEOTIDE SEQUENCE [LARGE SCALE GENOMIC DNA]</scope>
    <source>
        <strain evidence="7">SURF_26</strain>
    </source>
</reference>
<dbReference type="GO" id="GO:0015937">
    <property type="term" value="P:coenzyme A biosynthetic process"/>
    <property type="evidence" value="ECO:0007669"/>
    <property type="project" value="UniProtKB-UniRule"/>
</dbReference>
<keyword evidence="5" id="KW-0963">Cytoplasm</keyword>
<dbReference type="NCBIfam" id="TIGR00152">
    <property type="entry name" value="dephospho-CoA kinase"/>
    <property type="match status" value="1"/>
</dbReference>
<dbReference type="Gene3D" id="3.40.50.300">
    <property type="entry name" value="P-loop containing nucleotide triphosphate hydrolases"/>
    <property type="match status" value="1"/>
</dbReference>
<keyword evidence="5 7" id="KW-0418">Kinase</keyword>
<feature type="binding site" evidence="5">
    <location>
        <begin position="11"/>
        <end position="16"/>
    </location>
    <ligand>
        <name>ATP</name>
        <dbReference type="ChEBI" id="CHEBI:30616"/>
    </ligand>
</feature>
<evidence type="ECO:0000256" key="2">
    <source>
        <dbReference type="ARBA" id="ARBA00022741"/>
    </source>
</evidence>
<sequence>MRKIAITGGIASGKNLVADLLKEHGCRIIDTDTLAHDLYRTNNALKYELVQEFGSEIFDSNGILNRTKLADLVFSNPVRLKRLNDIVHPCIRSAVLRQCDVWEQEGFNGCVAVMAPLLIEAGMADDFDLVLLVVADEKTRVQRCLQRGGLTEREIYARIQSQLSDELRLPYADRVIDNSGSVMNTRQQVDKIFQHIMH</sequence>
<dbReference type="EC" id="2.7.1.24" evidence="5 6"/>
<proteinExistence type="inferred from homology"/>
<dbReference type="InterPro" id="IPR001977">
    <property type="entry name" value="Depp_CoAkinase"/>
</dbReference>